<dbReference type="OrthoDB" id="88449at2759"/>
<accession>W4GQP3</accession>
<name>W4GQP3_APHAT</name>
<gene>
    <name evidence="1" type="ORF">H257_05273</name>
</gene>
<dbReference type="RefSeq" id="XP_009828383.1">
    <property type="nucleotide sequence ID" value="XM_009830081.1"/>
</dbReference>
<dbReference type="AlphaFoldDB" id="W4GQP3"/>
<reference evidence="1" key="1">
    <citation type="submission" date="2013-12" db="EMBL/GenBank/DDBJ databases">
        <title>The Genome Sequence of Aphanomyces astaci APO3.</title>
        <authorList>
            <consortium name="The Broad Institute Genomics Platform"/>
            <person name="Russ C."/>
            <person name="Tyler B."/>
            <person name="van West P."/>
            <person name="Dieguez-Uribeondo J."/>
            <person name="Young S.K."/>
            <person name="Zeng Q."/>
            <person name="Gargeya S."/>
            <person name="Fitzgerald M."/>
            <person name="Abouelleil A."/>
            <person name="Alvarado L."/>
            <person name="Chapman S.B."/>
            <person name="Gainer-Dewar J."/>
            <person name="Goldberg J."/>
            <person name="Griggs A."/>
            <person name="Gujja S."/>
            <person name="Hansen M."/>
            <person name="Howarth C."/>
            <person name="Imamovic A."/>
            <person name="Ireland A."/>
            <person name="Larimer J."/>
            <person name="McCowan C."/>
            <person name="Murphy C."/>
            <person name="Pearson M."/>
            <person name="Poon T.W."/>
            <person name="Priest M."/>
            <person name="Roberts A."/>
            <person name="Saif S."/>
            <person name="Shea T."/>
            <person name="Sykes S."/>
            <person name="Wortman J."/>
            <person name="Nusbaum C."/>
            <person name="Birren B."/>
        </authorList>
    </citation>
    <scope>NUCLEOTIDE SEQUENCE [LARGE SCALE GENOMIC DNA]</scope>
    <source>
        <strain evidence="1">APO3</strain>
    </source>
</reference>
<dbReference type="EMBL" id="KI913123">
    <property type="protein sequence ID" value="ETV81646.1"/>
    <property type="molecule type" value="Genomic_DNA"/>
</dbReference>
<dbReference type="VEuPathDB" id="FungiDB:H257_05273"/>
<sequence length="113" mass="12576">MEETQRTAQYDMSNATQFKCSTVMAATCDEAACTAWCMQVGLLKSKMLCPSCAKDMTLSGTRWRCRRAGCGSIERSMKVGSFEERSKLPLSKAVRLMYAWASRKPVTVAARET</sequence>
<proteinExistence type="predicted"/>
<protein>
    <submittedName>
        <fullName evidence="1">Uncharacterized protein</fullName>
    </submittedName>
</protein>
<dbReference type="GeneID" id="20807269"/>
<organism evidence="1">
    <name type="scientific">Aphanomyces astaci</name>
    <name type="common">Crayfish plague agent</name>
    <dbReference type="NCBI Taxonomy" id="112090"/>
    <lineage>
        <taxon>Eukaryota</taxon>
        <taxon>Sar</taxon>
        <taxon>Stramenopiles</taxon>
        <taxon>Oomycota</taxon>
        <taxon>Saprolegniomycetes</taxon>
        <taxon>Saprolegniales</taxon>
        <taxon>Verrucalvaceae</taxon>
        <taxon>Aphanomyces</taxon>
    </lineage>
</organism>
<evidence type="ECO:0000313" key="1">
    <source>
        <dbReference type="EMBL" id="ETV81646.1"/>
    </source>
</evidence>